<dbReference type="AlphaFoldDB" id="A0A1D2MQN0"/>
<evidence type="ECO:0000256" key="2">
    <source>
        <dbReference type="SAM" id="SignalP"/>
    </source>
</evidence>
<sequence length="110" mass="12005">MRPFPKFGFALSLLVFLVVAFSSVELAEAQRGGGFFQNLSNLFRGGNNNNNRNNNNFRQNRGGGGSRYPLYLDTSDGRFAKFEGPVRGIPRDHGGGRFGAANCLLCPNGF</sequence>
<protein>
    <submittedName>
        <fullName evidence="3">Uncharacterized protein</fullName>
    </submittedName>
</protein>
<comment type="caution">
    <text evidence="3">The sequence shown here is derived from an EMBL/GenBank/DDBJ whole genome shotgun (WGS) entry which is preliminary data.</text>
</comment>
<dbReference type="EMBL" id="LJIJ01000715">
    <property type="protein sequence ID" value="ODM95075.1"/>
    <property type="molecule type" value="Genomic_DNA"/>
</dbReference>
<feature type="signal peptide" evidence="2">
    <location>
        <begin position="1"/>
        <end position="29"/>
    </location>
</feature>
<evidence type="ECO:0000256" key="1">
    <source>
        <dbReference type="SAM" id="MobiDB-lite"/>
    </source>
</evidence>
<dbReference type="OrthoDB" id="10530674at2759"/>
<name>A0A1D2MQN0_ORCCI</name>
<keyword evidence="4" id="KW-1185">Reference proteome</keyword>
<feature type="compositionally biased region" description="Low complexity" evidence="1">
    <location>
        <begin position="47"/>
        <end position="60"/>
    </location>
</feature>
<feature type="region of interest" description="Disordered" evidence="1">
    <location>
        <begin position="47"/>
        <end position="66"/>
    </location>
</feature>
<evidence type="ECO:0000313" key="3">
    <source>
        <dbReference type="EMBL" id="ODM95075.1"/>
    </source>
</evidence>
<feature type="chain" id="PRO_5008904406" evidence="2">
    <location>
        <begin position="30"/>
        <end position="110"/>
    </location>
</feature>
<proteinExistence type="predicted"/>
<organism evidence="3 4">
    <name type="scientific">Orchesella cincta</name>
    <name type="common">Springtail</name>
    <name type="synonym">Podura cincta</name>
    <dbReference type="NCBI Taxonomy" id="48709"/>
    <lineage>
        <taxon>Eukaryota</taxon>
        <taxon>Metazoa</taxon>
        <taxon>Ecdysozoa</taxon>
        <taxon>Arthropoda</taxon>
        <taxon>Hexapoda</taxon>
        <taxon>Collembola</taxon>
        <taxon>Entomobryomorpha</taxon>
        <taxon>Entomobryoidea</taxon>
        <taxon>Orchesellidae</taxon>
        <taxon>Orchesellinae</taxon>
        <taxon>Orchesella</taxon>
    </lineage>
</organism>
<gene>
    <name evidence="3" type="ORF">Ocin01_11603</name>
</gene>
<evidence type="ECO:0000313" key="4">
    <source>
        <dbReference type="Proteomes" id="UP000094527"/>
    </source>
</evidence>
<reference evidence="3 4" key="1">
    <citation type="journal article" date="2016" name="Genome Biol. Evol.">
        <title>Gene Family Evolution Reflects Adaptation to Soil Environmental Stressors in the Genome of the Collembolan Orchesella cincta.</title>
        <authorList>
            <person name="Faddeeva-Vakhrusheva A."/>
            <person name="Derks M.F."/>
            <person name="Anvar S.Y."/>
            <person name="Agamennone V."/>
            <person name="Suring W."/>
            <person name="Smit S."/>
            <person name="van Straalen N.M."/>
            <person name="Roelofs D."/>
        </authorList>
    </citation>
    <scope>NUCLEOTIDE SEQUENCE [LARGE SCALE GENOMIC DNA]</scope>
    <source>
        <tissue evidence="3">Mixed pool</tissue>
    </source>
</reference>
<keyword evidence="2" id="KW-0732">Signal</keyword>
<dbReference type="Proteomes" id="UP000094527">
    <property type="component" value="Unassembled WGS sequence"/>
</dbReference>
<accession>A0A1D2MQN0</accession>